<feature type="domain" description="DUF4132" evidence="1">
    <location>
        <begin position="977"/>
        <end position="1130"/>
    </location>
</feature>
<evidence type="ECO:0000259" key="1">
    <source>
        <dbReference type="Pfam" id="PF13569"/>
    </source>
</evidence>
<dbReference type="InterPro" id="IPR016024">
    <property type="entry name" value="ARM-type_fold"/>
</dbReference>
<dbReference type="EMBL" id="JAUDZE010000004">
    <property type="protein sequence ID" value="MDN0014710.1"/>
    <property type="molecule type" value="Genomic_DNA"/>
</dbReference>
<dbReference type="InterPro" id="IPR025406">
    <property type="entry name" value="DUF4132"/>
</dbReference>
<proteinExistence type="predicted"/>
<reference evidence="2" key="1">
    <citation type="submission" date="2023-06" db="EMBL/GenBank/DDBJ databases">
        <title>Two novel species of Acinetobacter isolated from motorbike repairing workshop in Vietnam.</title>
        <authorList>
            <person name="Le N.T.T."/>
        </authorList>
    </citation>
    <scope>NUCLEOTIDE SEQUENCE</scope>
    <source>
        <strain evidence="2">VNH17</strain>
    </source>
</reference>
<dbReference type="SMART" id="SM00567">
    <property type="entry name" value="EZ_HEAT"/>
    <property type="match status" value="2"/>
</dbReference>
<organism evidence="2 3">
    <name type="scientific">Acinetobacter thutiue</name>
    <dbReference type="NCBI Taxonomy" id="2998078"/>
    <lineage>
        <taxon>Bacteria</taxon>
        <taxon>Pseudomonadati</taxon>
        <taxon>Pseudomonadota</taxon>
        <taxon>Gammaproteobacteria</taxon>
        <taxon>Moraxellales</taxon>
        <taxon>Moraxellaceae</taxon>
        <taxon>Acinetobacter</taxon>
    </lineage>
</organism>
<comment type="caution">
    <text evidence="2">The sequence shown here is derived from an EMBL/GenBank/DDBJ whole genome shotgun (WGS) entry which is preliminary data.</text>
</comment>
<keyword evidence="3" id="KW-1185">Reference proteome</keyword>
<dbReference type="RefSeq" id="WP_267980956.1">
    <property type="nucleotide sequence ID" value="NZ_JAPQKF010000004.1"/>
</dbReference>
<dbReference type="Pfam" id="PF13569">
    <property type="entry name" value="DUF4132"/>
    <property type="match status" value="1"/>
</dbReference>
<dbReference type="InterPro" id="IPR004155">
    <property type="entry name" value="PBS_lyase_HEAT"/>
</dbReference>
<name>A0ABT7WPV0_9GAMM</name>
<evidence type="ECO:0000313" key="2">
    <source>
        <dbReference type="EMBL" id="MDN0014710.1"/>
    </source>
</evidence>
<evidence type="ECO:0000313" key="3">
    <source>
        <dbReference type="Proteomes" id="UP001168524"/>
    </source>
</evidence>
<dbReference type="Proteomes" id="UP001168524">
    <property type="component" value="Unassembled WGS sequence"/>
</dbReference>
<accession>A0ABT7WPV0</accession>
<dbReference type="Gene3D" id="1.25.10.10">
    <property type="entry name" value="Leucine-rich Repeat Variant"/>
    <property type="match status" value="1"/>
</dbReference>
<gene>
    <name evidence="2" type="ORF">QTA56_10775</name>
</gene>
<protein>
    <submittedName>
        <fullName evidence="2">DUF4132 domain-containing protein</fullName>
    </submittedName>
</protein>
<dbReference type="InterPro" id="IPR011989">
    <property type="entry name" value="ARM-like"/>
</dbReference>
<dbReference type="SUPFAM" id="SSF48371">
    <property type="entry name" value="ARM repeat"/>
    <property type="match status" value="2"/>
</dbReference>
<sequence>MFESIKNKVNQLINPQGQNALESETLALLSTIVEPLVEVDTSLPNQVLNYVVNGQNPEVLLTLQQQATDKACALLGSPGTYGWFWPSSELTKAQEKLCKASQNARYKLYINIFSKLSNEQMIRYGKFLEAATQQRNYSQLSKQTPVWFSYVLVDGLLSSFNHQIFDDRQKKSHRDLWTLAVLKQLYLSEPENNSEGFIATLFERDGVNNYHHDQLNVLFKLSDSVAFFTEHAQQIREILPQLSAAAQGIFLEFIAQHPDLLQQQTELIIILALSSSKTVREQATVLLSQLNQTESQQYLQYFLLNGDSKQRSFAADLLARLGEQNRDILQQAADSEKLKSVQVLIIAALQRLESLQQVVEVDYTLPEIKAIETQEIPESFIPIIGENYQALLEKARQRAEQEIEDNKTASYKSTWAQSNYKDLQKLKIEQISQQLFSTINGQKRTQIHGHHYNIMTHQNKLQNLPEYGLEHALRLSYHGRNWINWNDLFNSLLKPHHYENLELRQLEQLMKQVGFEKPARMIAESYLENYYYETLSSYIADDDKVVPFFIEHIELIAEALGLSPDKSESRYRSFEPLHAIGVLQRFPQLPKQFIPRLLEFALGDGKRLRFDAQEVLRKLPDIHLRAIEALENGKQEIRITAIEWLARLQHQTAIPALYELLKKEKKEVVIAAILTALEQLGEDISAYLSPKSLLKDAEKGLKGKIASSFIWFDLQHLPQAQWQDGSQVDPKIIQWWVILADKLKDPIPNALLQRYMGLLNEKSQQTLSLYLLQSFIYQDTRNPTLEEAMETATKEAPSRLASYQDSFKRWGQKYPEYYGRYEHITLEEVVEEIKRERLAIYLGSVIKSKGMLALTFKTQGSVAVKLLQDYMKQHYQRRAQIEAMLSSFSVSDDPLMIQLLLSLSRRYRTASVQNLAKQLVEQIAERNQWSSDELADRTIPTAGLDDAGVLTLEYGSRVLTAYVDDKDKFVLKNEDDKIIKSLPAARQGDDEGLIKEAKSLFSSSKKEFKQVIDLQTQRLYEAMCSERVWSSADWQEYLFAHPIMKRLIQRLVWLEISIDGEVLQSFRPSDDGSLLNLEDDEIELSADSQIKIAHVVLISAEDAEAWQAHFKDYKVKFLFEQMTHQLPVFEAQAELIEDRKGWLTDTFTLRGVVTKLGYQRASIEDGGSFDSYFKPFSQIGLSAVIRFSGSYVPEENLAAVLYDLSFEKKNVRSWRDSGMNLTDVPPVLLAETYADYLKVAEACAGFDPEWQKKTPW</sequence>
<dbReference type="Pfam" id="PF13646">
    <property type="entry name" value="HEAT_2"/>
    <property type="match status" value="1"/>
</dbReference>